<sequence length="262" mass="29247">MTPWVTRLLVANIAMFALTYTVLPSFVTELLVFVPRAILTRPWTVVTYMFLHGGLSHILFNMLGLFFFGSRVEQRLGERRFITLYLVSGIFGAIASLIFTPNAAVIGASAGVFGVMMAFAMFWPHEKIYIWGVIPVEARILVLVTTAFALFAGLGGRGGGVAHFAHLGGYVGAYAYLWYLQRNSAQRRFKAQMTRVEPSVKRQVAVHRDQLDLQGVHELTRDEVNRILDKINAGGIESLTPEELRFLSNFAPMDDRKPLPPA</sequence>
<dbReference type="Gene3D" id="1.20.1540.10">
    <property type="entry name" value="Rhomboid-like"/>
    <property type="match status" value="1"/>
</dbReference>
<dbReference type="EMBL" id="CP130612">
    <property type="protein sequence ID" value="WKW11545.1"/>
    <property type="molecule type" value="Genomic_DNA"/>
</dbReference>
<proteinExistence type="inferred from homology"/>
<protein>
    <submittedName>
        <fullName evidence="10">Rhomboid family intramembrane serine protease</fullName>
    </submittedName>
</protein>
<keyword evidence="6 7" id="KW-0472">Membrane</keyword>
<dbReference type="InterPro" id="IPR035952">
    <property type="entry name" value="Rhomboid-like_sf"/>
</dbReference>
<evidence type="ECO:0000256" key="2">
    <source>
        <dbReference type="ARBA" id="ARBA00009045"/>
    </source>
</evidence>
<evidence type="ECO:0000256" key="7">
    <source>
        <dbReference type="SAM" id="Phobius"/>
    </source>
</evidence>
<dbReference type="GO" id="GO:0016020">
    <property type="term" value="C:membrane"/>
    <property type="evidence" value="ECO:0007669"/>
    <property type="project" value="UniProtKB-SubCell"/>
</dbReference>
<keyword evidence="11" id="KW-1185">Reference proteome</keyword>
<dbReference type="PANTHER" id="PTHR43731">
    <property type="entry name" value="RHOMBOID PROTEASE"/>
    <property type="match status" value="1"/>
</dbReference>
<name>A0AA49JYB5_9BACT</name>
<keyword evidence="5 7" id="KW-1133">Transmembrane helix</keyword>
<feature type="domain" description="Peptidase S54 rhomboid" evidence="8">
    <location>
        <begin position="41"/>
        <end position="181"/>
    </location>
</feature>
<keyword evidence="4" id="KW-0378">Hydrolase</keyword>
<evidence type="ECO:0000256" key="1">
    <source>
        <dbReference type="ARBA" id="ARBA00004141"/>
    </source>
</evidence>
<dbReference type="SUPFAM" id="SSF144091">
    <property type="entry name" value="Rhomboid-like"/>
    <property type="match status" value="1"/>
</dbReference>
<dbReference type="InterPro" id="IPR050925">
    <property type="entry name" value="Rhomboid_protease_S54"/>
</dbReference>
<evidence type="ECO:0000259" key="8">
    <source>
        <dbReference type="Pfam" id="PF01694"/>
    </source>
</evidence>
<feature type="transmembrane region" description="Helical" evidence="7">
    <location>
        <begin position="161"/>
        <end position="180"/>
    </location>
</feature>
<keyword evidence="10" id="KW-0645">Protease</keyword>
<comment type="subcellular location">
    <subcellularLocation>
        <location evidence="1">Membrane</location>
        <topology evidence="1">Multi-pass membrane protein</topology>
    </subcellularLocation>
</comment>
<dbReference type="Pfam" id="PF01694">
    <property type="entry name" value="Rhomboid"/>
    <property type="match status" value="1"/>
</dbReference>
<dbReference type="InterPro" id="IPR022764">
    <property type="entry name" value="Peptidase_S54_rhomboid_dom"/>
</dbReference>
<dbReference type="RefSeq" id="WP_367887244.1">
    <property type="nucleotide sequence ID" value="NZ_CP130612.1"/>
</dbReference>
<evidence type="ECO:0000313" key="9">
    <source>
        <dbReference type="EMBL" id="WKW11545.1"/>
    </source>
</evidence>
<evidence type="ECO:0000313" key="11">
    <source>
        <dbReference type="Proteomes" id="UP001229955"/>
    </source>
</evidence>
<dbReference type="GO" id="GO:0006508">
    <property type="term" value="P:proteolysis"/>
    <property type="evidence" value="ECO:0007669"/>
    <property type="project" value="UniProtKB-KW"/>
</dbReference>
<comment type="similarity">
    <text evidence="2">Belongs to the peptidase S54 family.</text>
</comment>
<dbReference type="AlphaFoldDB" id="A0AA49JYB5"/>
<feature type="transmembrane region" description="Helical" evidence="7">
    <location>
        <begin position="105"/>
        <end position="124"/>
    </location>
</feature>
<dbReference type="GO" id="GO:0004252">
    <property type="term" value="F:serine-type endopeptidase activity"/>
    <property type="evidence" value="ECO:0007669"/>
    <property type="project" value="InterPro"/>
</dbReference>
<keyword evidence="3 7" id="KW-0812">Transmembrane</keyword>
<gene>
    <name evidence="9" type="ORF">Strain138_000800</name>
    <name evidence="10" type="ORF">Strain318_000800</name>
</gene>
<dbReference type="EMBL" id="CP130613">
    <property type="protein sequence ID" value="WKW14455.1"/>
    <property type="molecule type" value="Genomic_DNA"/>
</dbReference>
<dbReference type="Proteomes" id="UP001229955">
    <property type="component" value="Chromosome"/>
</dbReference>
<feature type="transmembrane region" description="Helical" evidence="7">
    <location>
        <begin position="136"/>
        <end position="155"/>
    </location>
</feature>
<dbReference type="KEGG" id="pspc:Strain318_000800"/>
<organism evidence="10 11">
    <name type="scientific">Pseudogemmatithrix spongiicola</name>
    <dbReference type="NCBI Taxonomy" id="3062599"/>
    <lineage>
        <taxon>Bacteria</taxon>
        <taxon>Pseudomonadati</taxon>
        <taxon>Gemmatimonadota</taxon>
        <taxon>Gemmatimonadia</taxon>
        <taxon>Gemmatimonadales</taxon>
        <taxon>Gemmatimonadaceae</taxon>
        <taxon>Pseudogemmatithrix</taxon>
    </lineage>
</organism>
<evidence type="ECO:0000256" key="3">
    <source>
        <dbReference type="ARBA" id="ARBA00022692"/>
    </source>
</evidence>
<evidence type="ECO:0000256" key="4">
    <source>
        <dbReference type="ARBA" id="ARBA00022801"/>
    </source>
</evidence>
<accession>A0AA49JT37</accession>
<reference evidence="10" key="1">
    <citation type="submission" date="2023-07" db="EMBL/GenBank/DDBJ databases">
        <authorList>
            <person name="Haufschild T."/>
            <person name="Kallscheuer N."/>
            <person name="Hammer J."/>
            <person name="Kohn T."/>
            <person name="Kabuu M."/>
            <person name="Jogler M."/>
            <person name="Wohfarth N."/>
            <person name="Heuer A."/>
            <person name="Rohde M."/>
            <person name="van Teeseling M.C.F."/>
            <person name="Jogler C."/>
        </authorList>
    </citation>
    <scope>NUCLEOTIDE SEQUENCE</scope>
    <source>
        <strain evidence="9">Strain 138</strain>
        <strain evidence="10">Strain 318</strain>
    </source>
</reference>
<evidence type="ECO:0000256" key="5">
    <source>
        <dbReference type="ARBA" id="ARBA00022989"/>
    </source>
</evidence>
<feature type="transmembrane region" description="Helical" evidence="7">
    <location>
        <begin position="81"/>
        <end position="99"/>
    </location>
</feature>
<accession>A0AA49JYB5</accession>
<evidence type="ECO:0000256" key="6">
    <source>
        <dbReference type="ARBA" id="ARBA00023136"/>
    </source>
</evidence>
<feature type="transmembrane region" description="Helical" evidence="7">
    <location>
        <begin position="48"/>
        <end position="69"/>
    </location>
</feature>
<evidence type="ECO:0000313" key="10">
    <source>
        <dbReference type="EMBL" id="WKW14455.1"/>
    </source>
</evidence>
<dbReference type="PANTHER" id="PTHR43731:SF14">
    <property type="entry name" value="PRESENILIN-ASSOCIATED RHOMBOID-LIKE PROTEIN, MITOCHONDRIAL"/>
    <property type="match status" value="1"/>
</dbReference>